<gene>
    <name evidence="2" type="ORF">HDA42_006750</name>
</gene>
<evidence type="ECO:0000256" key="1">
    <source>
        <dbReference type="SAM" id="MobiDB-lite"/>
    </source>
</evidence>
<evidence type="ECO:0000313" key="3">
    <source>
        <dbReference type="Proteomes" id="UP000577386"/>
    </source>
</evidence>
<feature type="region of interest" description="Disordered" evidence="1">
    <location>
        <begin position="24"/>
        <end position="61"/>
    </location>
</feature>
<reference evidence="2 3" key="1">
    <citation type="submission" date="2020-08" db="EMBL/GenBank/DDBJ databases">
        <title>Sequencing the genomes of 1000 actinobacteria strains.</title>
        <authorList>
            <person name="Klenk H.-P."/>
        </authorList>
    </citation>
    <scope>NUCLEOTIDE SEQUENCE [LARGE SCALE GENOMIC DNA]</scope>
    <source>
        <strain evidence="2 3">DSM 41827</strain>
    </source>
</reference>
<dbReference type="Proteomes" id="UP000577386">
    <property type="component" value="Unassembled WGS sequence"/>
</dbReference>
<dbReference type="GeneID" id="93978027"/>
<evidence type="ECO:0000313" key="2">
    <source>
        <dbReference type="EMBL" id="MBA9057572.1"/>
    </source>
</evidence>
<dbReference type="RefSeq" id="WP_182777661.1">
    <property type="nucleotide sequence ID" value="NZ_BAAAHW010000009.1"/>
</dbReference>
<sequence>MPTALALVTLTEAVSVARGSRVLRRSAAGHQAVKSDDGSVGFALADHQGTGSSRPTRPPGS</sequence>
<protein>
    <submittedName>
        <fullName evidence="2">Uncharacterized protein</fullName>
    </submittedName>
</protein>
<comment type="caution">
    <text evidence="2">The sequence shown here is derived from an EMBL/GenBank/DDBJ whole genome shotgun (WGS) entry which is preliminary data.</text>
</comment>
<proteinExistence type="predicted"/>
<keyword evidence="3" id="KW-1185">Reference proteome</keyword>
<organism evidence="2 3">
    <name type="scientific">Streptomyces murinus</name>
    <dbReference type="NCBI Taxonomy" id="33900"/>
    <lineage>
        <taxon>Bacteria</taxon>
        <taxon>Bacillati</taxon>
        <taxon>Actinomycetota</taxon>
        <taxon>Actinomycetes</taxon>
        <taxon>Kitasatosporales</taxon>
        <taxon>Streptomycetaceae</taxon>
        <taxon>Streptomyces</taxon>
    </lineage>
</organism>
<dbReference type="EMBL" id="JACJIJ010000002">
    <property type="protein sequence ID" value="MBA9057572.1"/>
    <property type="molecule type" value="Genomic_DNA"/>
</dbReference>
<accession>A0A7W3NVP8</accession>
<dbReference type="AlphaFoldDB" id="A0A7W3NVP8"/>
<name>A0A7W3NVP8_STRMR</name>